<dbReference type="InterPro" id="IPR006948">
    <property type="entry name" value="Alliinase_C"/>
</dbReference>
<dbReference type="GO" id="GO:0016846">
    <property type="term" value="F:carbon-sulfur lyase activity"/>
    <property type="evidence" value="ECO:0007669"/>
    <property type="project" value="InterPro"/>
</dbReference>
<reference evidence="3" key="1">
    <citation type="submission" date="2015-04" db="UniProtKB">
        <authorList>
            <consortium name="EnsemblPlants"/>
        </authorList>
    </citation>
    <scope>IDENTIFICATION</scope>
</reference>
<dbReference type="AlphaFoldDB" id="A0A0E0JNA8"/>
<keyword evidence="4" id="KW-1185">Reference proteome</keyword>
<evidence type="ECO:0000259" key="2">
    <source>
        <dbReference type="Pfam" id="PF04864"/>
    </source>
</evidence>
<sequence>MGHKFLTVWYCCNGFEQRDGNPLFLEPYWRGGTQLPEPCYATTDGRYRSIELDHHIRRLHRAVGNAVVDDKYLVFATGSVRCQLRLAAGHRRRHRSSYKTQTVMFDGREYRWGGTTASWANNGSRNSTADFVEFVTSPNHPDTALRKPVLAGSSAIVDHAYFWPHLTHIPAPADEDVMLFTTMFKKDEVGFAPEQLPPPGVKRPMCWCGDECCFQISDDWDSYGQRYWMCRNYSYSPEKPKPVPKGRKGKAKIPVKEPEVPPPICDFVEWIDKEMSEFDKRLIKSWRERQEEREERQRQRAAQEKAERERREELELRELARLNREKEERAEDRSRKLARAQRAKDARSEAARKGKYPRCTQ</sequence>
<feature type="compositionally biased region" description="Basic and acidic residues" evidence="1">
    <location>
        <begin position="342"/>
        <end position="352"/>
    </location>
</feature>
<feature type="region of interest" description="Disordered" evidence="1">
    <location>
        <begin position="290"/>
        <end position="361"/>
    </location>
</feature>
<dbReference type="PANTHER" id="PTHR48170">
    <property type="entry name" value="ZINC FINGER GRF-TYPE DOMAIN-CONTAINING PROTEIN"/>
    <property type="match status" value="1"/>
</dbReference>
<proteinExistence type="predicted"/>
<dbReference type="EnsemblPlants" id="OPUNC01G28810.1">
    <property type="protein sequence ID" value="OPUNC01G28810.1"/>
    <property type="gene ID" value="OPUNC01G28810"/>
</dbReference>
<dbReference type="Proteomes" id="UP000026962">
    <property type="component" value="Chromosome 1"/>
</dbReference>
<dbReference type="SUPFAM" id="SSF53383">
    <property type="entry name" value="PLP-dependent transferases"/>
    <property type="match status" value="1"/>
</dbReference>
<evidence type="ECO:0000256" key="1">
    <source>
        <dbReference type="SAM" id="MobiDB-lite"/>
    </source>
</evidence>
<dbReference type="Gramene" id="OPUNC01G28810.1">
    <property type="protein sequence ID" value="OPUNC01G28810.1"/>
    <property type="gene ID" value="OPUNC01G28810"/>
</dbReference>
<organism evidence="3">
    <name type="scientific">Oryza punctata</name>
    <name type="common">Red rice</name>
    <dbReference type="NCBI Taxonomy" id="4537"/>
    <lineage>
        <taxon>Eukaryota</taxon>
        <taxon>Viridiplantae</taxon>
        <taxon>Streptophyta</taxon>
        <taxon>Embryophyta</taxon>
        <taxon>Tracheophyta</taxon>
        <taxon>Spermatophyta</taxon>
        <taxon>Magnoliopsida</taxon>
        <taxon>Liliopsida</taxon>
        <taxon>Poales</taxon>
        <taxon>Poaceae</taxon>
        <taxon>BOP clade</taxon>
        <taxon>Oryzoideae</taxon>
        <taxon>Oryzeae</taxon>
        <taxon>Oryzinae</taxon>
        <taxon>Oryza</taxon>
    </lineage>
</organism>
<accession>A0A0E0JNA8</accession>
<feature type="compositionally biased region" description="Basic and acidic residues" evidence="1">
    <location>
        <begin position="290"/>
        <end position="335"/>
    </location>
</feature>
<dbReference type="InterPro" id="IPR015424">
    <property type="entry name" value="PyrdxlP-dep_Trfase"/>
</dbReference>
<dbReference type="Pfam" id="PF04864">
    <property type="entry name" value="Alliinase_C"/>
    <property type="match status" value="2"/>
</dbReference>
<dbReference type="PANTHER" id="PTHR48170:SF1">
    <property type="entry name" value="ZINC FINGER GRF-TYPE DOMAIN-CONTAINING PROTEIN"/>
    <property type="match status" value="1"/>
</dbReference>
<evidence type="ECO:0000313" key="3">
    <source>
        <dbReference type="EnsemblPlants" id="OPUNC01G28810.1"/>
    </source>
</evidence>
<dbReference type="HOGENOM" id="CLU_768118_0_0_1"/>
<feature type="domain" description="Alliinase C-terminal" evidence="2">
    <location>
        <begin position="96"/>
        <end position="182"/>
    </location>
</feature>
<name>A0A0E0JNA8_ORYPU</name>
<dbReference type="InterPro" id="IPR015421">
    <property type="entry name" value="PyrdxlP-dep_Trfase_major"/>
</dbReference>
<protein>
    <recommendedName>
        <fullName evidence="2">Alliinase C-terminal domain-containing protein</fullName>
    </recommendedName>
</protein>
<feature type="domain" description="Alliinase C-terminal" evidence="2">
    <location>
        <begin position="18"/>
        <end position="81"/>
    </location>
</feature>
<dbReference type="Gene3D" id="3.40.640.10">
    <property type="entry name" value="Type I PLP-dependent aspartate aminotransferase-like (Major domain)"/>
    <property type="match status" value="1"/>
</dbReference>
<evidence type="ECO:0000313" key="4">
    <source>
        <dbReference type="Proteomes" id="UP000026962"/>
    </source>
</evidence>
<reference evidence="3" key="2">
    <citation type="submission" date="2018-05" db="EMBL/GenBank/DDBJ databases">
        <title>OpunRS2 (Oryza punctata Reference Sequence Version 2).</title>
        <authorList>
            <person name="Zhang J."/>
            <person name="Kudrna D."/>
            <person name="Lee S."/>
            <person name="Talag J."/>
            <person name="Welchert J."/>
            <person name="Wing R.A."/>
        </authorList>
    </citation>
    <scope>NUCLEOTIDE SEQUENCE [LARGE SCALE GENOMIC DNA]</scope>
</reference>